<dbReference type="Proteomes" id="UP001150907">
    <property type="component" value="Unassembled WGS sequence"/>
</dbReference>
<feature type="region of interest" description="Disordered" evidence="10">
    <location>
        <begin position="853"/>
        <end position="894"/>
    </location>
</feature>
<dbReference type="Gene3D" id="1.10.510.10">
    <property type="entry name" value="Transferase(Phosphotransferase) domain 1"/>
    <property type="match status" value="1"/>
</dbReference>
<keyword evidence="1" id="KW-0723">Serine/threonine-protein kinase</keyword>
<organism evidence="12 13">
    <name type="scientific">Coemansia thaxteri</name>
    <dbReference type="NCBI Taxonomy" id="2663907"/>
    <lineage>
        <taxon>Eukaryota</taxon>
        <taxon>Fungi</taxon>
        <taxon>Fungi incertae sedis</taxon>
        <taxon>Zoopagomycota</taxon>
        <taxon>Kickxellomycotina</taxon>
        <taxon>Kickxellomycetes</taxon>
        <taxon>Kickxellales</taxon>
        <taxon>Kickxellaceae</taxon>
        <taxon>Coemansia</taxon>
    </lineage>
</organism>
<feature type="binding site" evidence="7">
    <location>
        <position position="204"/>
    </location>
    <ligand>
        <name>ATP</name>
        <dbReference type="ChEBI" id="CHEBI:30616"/>
    </ligand>
</feature>
<dbReference type="PROSITE" id="PS50011">
    <property type="entry name" value="PROTEIN_KINASE_DOM"/>
    <property type="match status" value="1"/>
</dbReference>
<feature type="region of interest" description="Disordered" evidence="10">
    <location>
        <begin position="698"/>
        <end position="720"/>
    </location>
</feature>
<dbReference type="OrthoDB" id="541276at2759"/>
<feature type="region of interest" description="Disordered" evidence="10">
    <location>
        <begin position="530"/>
        <end position="571"/>
    </location>
</feature>
<reference evidence="12" key="1">
    <citation type="submission" date="2022-07" db="EMBL/GenBank/DDBJ databases">
        <title>Phylogenomic reconstructions and comparative analyses of Kickxellomycotina fungi.</title>
        <authorList>
            <person name="Reynolds N.K."/>
            <person name="Stajich J.E."/>
            <person name="Barry K."/>
            <person name="Grigoriev I.V."/>
            <person name="Crous P."/>
            <person name="Smith M.E."/>
        </authorList>
    </citation>
    <scope>NUCLEOTIDE SEQUENCE</scope>
    <source>
        <strain evidence="12">IMI 214461</strain>
    </source>
</reference>
<dbReference type="SUPFAM" id="SSF56112">
    <property type="entry name" value="Protein kinase-like (PK-like)"/>
    <property type="match status" value="1"/>
</dbReference>
<feature type="compositionally biased region" description="Acidic residues" evidence="10">
    <location>
        <begin position="554"/>
        <end position="564"/>
    </location>
</feature>
<dbReference type="EMBL" id="JANBQF010000078">
    <property type="protein sequence ID" value="KAJ2005958.1"/>
    <property type="molecule type" value="Genomic_DNA"/>
</dbReference>
<accession>A0A9W8EKA4</accession>
<feature type="region of interest" description="Disordered" evidence="10">
    <location>
        <begin position="1"/>
        <end position="29"/>
    </location>
</feature>
<name>A0A9W8EKA4_9FUNG</name>
<dbReference type="InterPro" id="IPR030616">
    <property type="entry name" value="Aur-like"/>
</dbReference>
<feature type="domain" description="Protein kinase" evidence="11">
    <location>
        <begin position="56"/>
        <end position="338"/>
    </location>
</feature>
<feature type="active site" description="Proton acceptor" evidence="6">
    <location>
        <position position="186"/>
    </location>
</feature>
<dbReference type="AlphaFoldDB" id="A0A9W8EKA4"/>
<feature type="compositionally biased region" description="Polar residues" evidence="10">
    <location>
        <begin position="781"/>
        <end position="794"/>
    </location>
</feature>
<dbReference type="InterPro" id="IPR017441">
    <property type="entry name" value="Protein_kinase_ATP_BS"/>
</dbReference>
<sequence length="1005" mass="107646">MQHTADAPHFDIAPQQRTPHPLSPADSVKTPGYVDPDSLPFALGTEIADPTTGKQYRLLSVLGEGSYAVVYLARCSDDGAKYALKCLSKLGLTERQLSLQRTELEIHGSVCPHPHIVTLYAHFETRDWLFLVMERVSGPDLYDYITQHPAFNANQEERRFVEATRLFEQMIDAVAHIHALKAYHRDLKPENFILGADGNLKLTDFGLATRESLSTDFECGSKPYMSYENRNGGLNPNDPTVYGPREDYSPRLSDVWALGVLFLNLLFAQSPWTDPSREKCFKFCRFLREGAGFLSTQFPKLPREVADFLVTRIFSPESGRCNVLELKQWVQDLDYPFNAPKSVSSFTSRPKNAAASSRRANIAATTATGAGTTGSYVGSHGKSFAGGNGKRASPPNGTPHVLPRLPHVPQPVLATTALALDAAMAPSVKPKSPHAKRHPALNHVKVPGSGAAAASKHNLSTSVPALVFSQIIPATQAAAARKMMPREFNHTAAKAAAAILQSSMLCLPKNGLGQGKQDDSADTVHAEDSEYYDEGNSGGFEDYNDSESWNQLEDVSEAENEDDSAGFSDGGCLADVSEHSAAASALASKFPKQVVSSSLGFAITRSSHMYDSEEEMDFSEPLSFDDVQRLPSLSGAAAGARSLPATSNKIHPGAAAAAVPKRPLHASSMAAVSSSAGSSLYSDDFDILGHFSDDEGDVESATATLTSQRAPQAEPQSTNHVRVGGVRRQAPAVVPLSRGSCLDAATNSADSSLTATLVTSSVEYYSPRMMPTAEAPAGSALHSSQLNDSSSVAASSARPKRNAADYIDEVDADDEADARRRVHRVGSSHKGAAADGAPRSVRFSNNVHVMHHHYHHSARQGNNLDNRHQQPGSRDQFANASPRTSLKSSGKGSSVAAAGLLTPSMAVPAKTNPAVMHSLPAPFRKLGGASGLGQSLLDGDAHTSFSWADDVEDLPIPSLTSKLSAASISRHHAVDDSDDILSDELSWSIDEDNNQQSDDMFAMEL</sequence>
<evidence type="ECO:0000256" key="10">
    <source>
        <dbReference type="SAM" id="MobiDB-lite"/>
    </source>
</evidence>
<evidence type="ECO:0000256" key="4">
    <source>
        <dbReference type="ARBA" id="ARBA00022777"/>
    </source>
</evidence>
<comment type="caution">
    <text evidence="12">The sequence shown here is derived from an EMBL/GenBank/DDBJ whole genome shotgun (WGS) entry which is preliminary data.</text>
</comment>
<dbReference type="InterPro" id="IPR011009">
    <property type="entry name" value="Kinase-like_dom_sf"/>
</dbReference>
<feature type="compositionally biased region" description="Polar residues" evidence="10">
    <location>
        <begin position="701"/>
        <end position="720"/>
    </location>
</feature>
<feature type="compositionally biased region" description="Acidic residues" evidence="10">
    <location>
        <begin position="806"/>
        <end position="816"/>
    </location>
</feature>
<evidence type="ECO:0000256" key="8">
    <source>
        <dbReference type="PIRSR" id="PIRSR630616-3"/>
    </source>
</evidence>
<feature type="compositionally biased region" description="Low complexity" evidence="10">
    <location>
        <begin position="885"/>
        <end position="894"/>
    </location>
</feature>
<evidence type="ECO:0000256" key="7">
    <source>
        <dbReference type="PIRSR" id="PIRSR630616-2"/>
    </source>
</evidence>
<feature type="region of interest" description="Disordered" evidence="10">
    <location>
        <begin position="369"/>
        <end position="399"/>
    </location>
</feature>
<dbReference type="SMART" id="SM00220">
    <property type="entry name" value="S_TKc"/>
    <property type="match status" value="1"/>
</dbReference>
<evidence type="ECO:0000256" key="6">
    <source>
        <dbReference type="PIRSR" id="PIRSR630616-1"/>
    </source>
</evidence>
<evidence type="ECO:0000313" key="12">
    <source>
        <dbReference type="EMBL" id="KAJ2005958.1"/>
    </source>
</evidence>
<keyword evidence="13" id="KW-1185">Reference proteome</keyword>
<feature type="cross-link" description="Glycyl lysine isopeptide (Lys-Gly) (interchain with G-Cter in SUMO2)" evidence="8">
    <location>
        <position position="188"/>
    </location>
</feature>
<gene>
    <name evidence="12" type="ORF">H4R26_001658</name>
</gene>
<evidence type="ECO:0000256" key="1">
    <source>
        <dbReference type="ARBA" id="ARBA00022527"/>
    </source>
</evidence>
<evidence type="ECO:0000259" key="11">
    <source>
        <dbReference type="PROSITE" id="PS50011"/>
    </source>
</evidence>
<evidence type="ECO:0000313" key="13">
    <source>
        <dbReference type="Proteomes" id="UP001150907"/>
    </source>
</evidence>
<proteinExistence type="predicted"/>
<evidence type="ECO:0000256" key="5">
    <source>
        <dbReference type="ARBA" id="ARBA00022840"/>
    </source>
</evidence>
<dbReference type="GO" id="GO:0004674">
    <property type="term" value="F:protein serine/threonine kinase activity"/>
    <property type="evidence" value="ECO:0007669"/>
    <property type="project" value="UniProtKB-KW"/>
</dbReference>
<protein>
    <recommendedName>
        <fullName evidence="11">Protein kinase domain-containing protein</fullName>
    </recommendedName>
</protein>
<dbReference type="PROSITE" id="PS00107">
    <property type="entry name" value="PROTEIN_KINASE_ATP"/>
    <property type="match status" value="1"/>
</dbReference>
<feature type="compositionally biased region" description="Polar residues" evidence="10">
    <location>
        <begin position="859"/>
        <end position="884"/>
    </location>
</feature>
<evidence type="ECO:0000256" key="2">
    <source>
        <dbReference type="ARBA" id="ARBA00022679"/>
    </source>
</evidence>
<keyword evidence="4" id="KW-0418">Kinase</keyword>
<keyword evidence="3 7" id="KW-0547">Nucleotide-binding</keyword>
<dbReference type="Pfam" id="PF00069">
    <property type="entry name" value="Pkinase"/>
    <property type="match status" value="1"/>
</dbReference>
<feature type="binding site" evidence="7">
    <location>
        <begin position="190"/>
        <end position="191"/>
    </location>
    <ligand>
        <name>ATP</name>
        <dbReference type="ChEBI" id="CHEBI:30616"/>
    </ligand>
</feature>
<evidence type="ECO:0000256" key="9">
    <source>
        <dbReference type="PROSITE-ProRule" id="PRU10141"/>
    </source>
</evidence>
<keyword evidence="2" id="KW-0808">Transferase</keyword>
<feature type="region of interest" description="Disordered" evidence="10">
    <location>
        <begin position="775"/>
        <end position="840"/>
    </location>
</feature>
<keyword evidence="5 7" id="KW-0067">ATP-binding</keyword>
<evidence type="ECO:0000256" key="3">
    <source>
        <dbReference type="ARBA" id="ARBA00022741"/>
    </source>
</evidence>
<feature type="binding site" evidence="7 9">
    <location>
        <position position="85"/>
    </location>
    <ligand>
        <name>ATP</name>
        <dbReference type="ChEBI" id="CHEBI:30616"/>
    </ligand>
</feature>
<dbReference type="GO" id="GO:0005524">
    <property type="term" value="F:ATP binding"/>
    <property type="evidence" value="ECO:0007669"/>
    <property type="project" value="UniProtKB-UniRule"/>
</dbReference>
<dbReference type="PANTHER" id="PTHR24350">
    <property type="entry name" value="SERINE/THREONINE-PROTEIN KINASE IAL-RELATED"/>
    <property type="match status" value="1"/>
</dbReference>
<dbReference type="InterPro" id="IPR000719">
    <property type="entry name" value="Prot_kinase_dom"/>
</dbReference>